<protein>
    <submittedName>
        <fullName evidence="1">Uncharacterized protein</fullName>
    </submittedName>
</protein>
<sequence>MPTGIQNRGNNCQLLDLPHQHMGGRVQVVVEVVGGGLGCSRLGDVSSRSGGGLQGAAIGCLQGCLLTLCLLQGLLKVLCGVGSRATHACLN</sequence>
<accession>A0A5B7EEF1</accession>
<comment type="caution">
    <text evidence="1">The sequence shown here is derived from an EMBL/GenBank/DDBJ whole genome shotgun (WGS) entry which is preliminary data.</text>
</comment>
<dbReference type="Proteomes" id="UP000324222">
    <property type="component" value="Unassembled WGS sequence"/>
</dbReference>
<reference evidence="1 2" key="1">
    <citation type="submission" date="2019-05" db="EMBL/GenBank/DDBJ databases">
        <title>Another draft genome of Portunus trituberculatus and its Hox gene families provides insights of decapod evolution.</title>
        <authorList>
            <person name="Jeong J.-H."/>
            <person name="Song I."/>
            <person name="Kim S."/>
            <person name="Choi T."/>
            <person name="Kim D."/>
            <person name="Ryu S."/>
            <person name="Kim W."/>
        </authorList>
    </citation>
    <scope>NUCLEOTIDE SEQUENCE [LARGE SCALE GENOMIC DNA]</scope>
    <source>
        <tissue evidence="1">Muscle</tissue>
    </source>
</reference>
<name>A0A5B7EEF1_PORTR</name>
<keyword evidence="2" id="KW-1185">Reference proteome</keyword>
<dbReference type="EMBL" id="VSRR010002455">
    <property type="protein sequence ID" value="MPC31536.1"/>
    <property type="molecule type" value="Genomic_DNA"/>
</dbReference>
<dbReference type="AlphaFoldDB" id="A0A5B7EEF1"/>
<evidence type="ECO:0000313" key="1">
    <source>
        <dbReference type="EMBL" id="MPC31536.1"/>
    </source>
</evidence>
<organism evidence="1 2">
    <name type="scientific">Portunus trituberculatus</name>
    <name type="common">Swimming crab</name>
    <name type="synonym">Neptunus trituberculatus</name>
    <dbReference type="NCBI Taxonomy" id="210409"/>
    <lineage>
        <taxon>Eukaryota</taxon>
        <taxon>Metazoa</taxon>
        <taxon>Ecdysozoa</taxon>
        <taxon>Arthropoda</taxon>
        <taxon>Crustacea</taxon>
        <taxon>Multicrustacea</taxon>
        <taxon>Malacostraca</taxon>
        <taxon>Eumalacostraca</taxon>
        <taxon>Eucarida</taxon>
        <taxon>Decapoda</taxon>
        <taxon>Pleocyemata</taxon>
        <taxon>Brachyura</taxon>
        <taxon>Eubrachyura</taxon>
        <taxon>Portunoidea</taxon>
        <taxon>Portunidae</taxon>
        <taxon>Portuninae</taxon>
        <taxon>Portunus</taxon>
    </lineage>
</organism>
<evidence type="ECO:0000313" key="2">
    <source>
        <dbReference type="Proteomes" id="UP000324222"/>
    </source>
</evidence>
<proteinExistence type="predicted"/>
<gene>
    <name evidence="1" type="ORF">E2C01_024829</name>
</gene>